<accession>A0AAQ3WLG2</accession>
<keyword evidence="3" id="KW-1185">Reference proteome</keyword>
<dbReference type="AlphaFoldDB" id="A0AAQ3WLG2"/>
<feature type="region of interest" description="Disordered" evidence="1">
    <location>
        <begin position="71"/>
        <end position="112"/>
    </location>
</feature>
<feature type="compositionally biased region" description="Polar residues" evidence="1">
    <location>
        <begin position="95"/>
        <end position="112"/>
    </location>
</feature>
<sequence length="112" mass="12047">MLCRLHSNNCRQRGYKVTITKQGSSAFRRNKTHGRRNPSSLAAPLFLALPPSATGRTRTGSPRPRLLTVASTSGAPPLHYLPSSSTPATGRLVVSSPQYKNGGTCNRRSFGP</sequence>
<protein>
    <submittedName>
        <fullName evidence="2">Uncharacterized protein</fullName>
    </submittedName>
</protein>
<name>A0AAQ3WLG2_PASNO</name>
<organism evidence="2 3">
    <name type="scientific">Paspalum notatum var. saurae</name>
    <dbReference type="NCBI Taxonomy" id="547442"/>
    <lineage>
        <taxon>Eukaryota</taxon>
        <taxon>Viridiplantae</taxon>
        <taxon>Streptophyta</taxon>
        <taxon>Embryophyta</taxon>
        <taxon>Tracheophyta</taxon>
        <taxon>Spermatophyta</taxon>
        <taxon>Magnoliopsida</taxon>
        <taxon>Liliopsida</taxon>
        <taxon>Poales</taxon>
        <taxon>Poaceae</taxon>
        <taxon>PACMAD clade</taxon>
        <taxon>Panicoideae</taxon>
        <taxon>Andropogonodae</taxon>
        <taxon>Paspaleae</taxon>
        <taxon>Paspalinae</taxon>
        <taxon>Paspalum</taxon>
    </lineage>
</organism>
<reference evidence="2 3" key="1">
    <citation type="submission" date="2024-02" db="EMBL/GenBank/DDBJ databases">
        <title>High-quality chromosome-scale genome assembly of Pensacola bahiagrass (Paspalum notatum Flugge var. saurae).</title>
        <authorList>
            <person name="Vega J.M."/>
            <person name="Podio M."/>
            <person name="Orjuela J."/>
            <person name="Siena L.A."/>
            <person name="Pessino S.C."/>
            <person name="Combes M.C."/>
            <person name="Mariac C."/>
            <person name="Albertini E."/>
            <person name="Pupilli F."/>
            <person name="Ortiz J.P.A."/>
            <person name="Leblanc O."/>
        </authorList>
    </citation>
    <scope>NUCLEOTIDE SEQUENCE [LARGE SCALE GENOMIC DNA]</scope>
    <source>
        <strain evidence="2">R1</strain>
        <tissue evidence="2">Leaf</tissue>
    </source>
</reference>
<dbReference type="Proteomes" id="UP001341281">
    <property type="component" value="Chromosome 03"/>
</dbReference>
<evidence type="ECO:0000313" key="3">
    <source>
        <dbReference type="Proteomes" id="UP001341281"/>
    </source>
</evidence>
<dbReference type="EMBL" id="CP144747">
    <property type="protein sequence ID" value="WVZ65893.1"/>
    <property type="molecule type" value="Genomic_DNA"/>
</dbReference>
<evidence type="ECO:0000256" key="1">
    <source>
        <dbReference type="SAM" id="MobiDB-lite"/>
    </source>
</evidence>
<proteinExistence type="predicted"/>
<evidence type="ECO:0000313" key="2">
    <source>
        <dbReference type="EMBL" id="WVZ65893.1"/>
    </source>
</evidence>
<gene>
    <name evidence="2" type="ORF">U9M48_015184</name>
</gene>